<dbReference type="GO" id="GO:0009234">
    <property type="term" value="P:menaquinone biosynthetic process"/>
    <property type="evidence" value="ECO:0007669"/>
    <property type="project" value="UniProtKB-KW"/>
</dbReference>
<dbReference type="EMBL" id="PHHA01000005">
    <property type="protein sequence ID" value="PJG85837.1"/>
    <property type="molecule type" value="Genomic_DNA"/>
</dbReference>
<dbReference type="AlphaFoldDB" id="A0A2M8S3Z3"/>
<dbReference type="NCBIfam" id="TIGR01923">
    <property type="entry name" value="menE"/>
    <property type="match status" value="1"/>
</dbReference>
<gene>
    <name evidence="7" type="ORF">CVP05_03650</name>
</gene>
<feature type="domain" description="AMP-dependent synthetase/ligase" evidence="5">
    <location>
        <begin position="18"/>
        <end position="310"/>
    </location>
</feature>
<proteinExistence type="predicted"/>
<accession>A0A2M8S3Z3</accession>
<comment type="caution">
    <text evidence="7">The sequence shown here is derived from an EMBL/GenBank/DDBJ whole genome shotgun (WGS) entry which is preliminary data.</text>
</comment>
<evidence type="ECO:0000256" key="2">
    <source>
        <dbReference type="ARBA" id="ARBA00022598"/>
    </source>
</evidence>
<dbReference type="InterPro" id="IPR000873">
    <property type="entry name" value="AMP-dep_synth/lig_dom"/>
</dbReference>
<evidence type="ECO:0000259" key="5">
    <source>
        <dbReference type="Pfam" id="PF00501"/>
    </source>
</evidence>
<dbReference type="InterPro" id="IPR045851">
    <property type="entry name" value="AMP-bd_C_sf"/>
</dbReference>
<evidence type="ECO:0000256" key="1">
    <source>
        <dbReference type="ARBA" id="ARBA00022428"/>
    </source>
</evidence>
<dbReference type="OrthoDB" id="9803968at2"/>
<organism evidence="7 8">
    <name type="scientific">Conservatibacter flavescens</name>
    <dbReference type="NCBI Taxonomy" id="28161"/>
    <lineage>
        <taxon>Bacteria</taxon>
        <taxon>Pseudomonadati</taxon>
        <taxon>Pseudomonadota</taxon>
        <taxon>Gammaproteobacteria</taxon>
        <taxon>Pasteurellales</taxon>
        <taxon>Pasteurellaceae</taxon>
        <taxon>Conservatibacter</taxon>
    </lineage>
</organism>
<dbReference type="GO" id="GO:0008756">
    <property type="term" value="F:o-succinylbenzoate-CoA ligase activity"/>
    <property type="evidence" value="ECO:0007669"/>
    <property type="project" value="InterPro"/>
</dbReference>
<evidence type="ECO:0000313" key="8">
    <source>
        <dbReference type="Proteomes" id="UP000229329"/>
    </source>
</evidence>
<dbReference type="NCBIfam" id="NF006539">
    <property type="entry name" value="PRK09029.1"/>
    <property type="match status" value="1"/>
</dbReference>
<dbReference type="Pfam" id="PF13193">
    <property type="entry name" value="AMP-binding_C"/>
    <property type="match status" value="1"/>
</dbReference>
<evidence type="ECO:0000256" key="3">
    <source>
        <dbReference type="ARBA" id="ARBA00022741"/>
    </source>
</evidence>
<sequence>MTTSLWQQYGRDSSLQHQIALRSTQGNLSWQALAAEINARAVLFRQQGVGMGTGVGLCGKNSLEFVLAYLAVLQLQGRVLGINPAFSPEKIQRICQDNQIAFLFHEETGLVPTGEGKTCSPLFHSLTLTLTSGSSGNPKAVVHNIKAHLDNAQGVCRLMAFNEQDTWLLSLPLFHVSGQGILWRWLSCHGILMLPGEDFYGSVLEATHVSLVPTQLQRMFAYIEMQQCLSWRTQHILLGGTHIPIALTQKLSQLNIQSYSGYGMTEMASTVCAKKSDEHVGVGQPLLGRELRLVDEEIWLKGAGLGLGYWQNGAVVPFTNSEGWLQTRDKGIWVNGELVIIGRLDNQFISGGENIQPEEIEALLQQYPTVKQAFVLPVDDVEFGQRPVAMVQFSGDFSTAQVTELRSWIAEKIEKFKQPIAYYPLPIQAQHGIKISRVMLKQALVQLLRKDE</sequence>
<dbReference type="PANTHER" id="PTHR43767:SF10">
    <property type="entry name" value="SURFACTIN SYNTHASE SUBUNIT 1"/>
    <property type="match status" value="1"/>
</dbReference>
<dbReference type="Pfam" id="PF00501">
    <property type="entry name" value="AMP-binding"/>
    <property type="match status" value="1"/>
</dbReference>
<dbReference type="CDD" id="cd17630">
    <property type="entry name" value="OSB_MenE-like"/>
    <property type="match status" value="1"/>
</dbReference>
<keyword evidence="8" id="KW-1185">Reference proteome</keyword>
<dbReference type="Gene3D" id="3.40.50.12780">
    <property type="entry name" value="N-terminal domain of ligase-like"/>
    <property type="match status" value="1"/>
</dbReference>
<evidence type="ECO:0000256" key="4">
    <source>
        <dbReference type="ARBA" id="ARBA00022840"/>
    </source>
</evidence>
<dbReference type="PANTHER" id="PTHR43767">
    <property type="entry name" value="LONG-CHAIN-FATTY-ACID--COA LIGASE"/>
    <property type="match status" value="1"/>
</dbReference>
<protein>
    <submittedName>
        <fullName evidence="7">O-succinylbenzoate--CoA ligase</fullName>
    </submittedName>
</protein>
<keyword evidence="2 7" id="KW-0436">Ligase</keyword>
<dbReference type="InterPro" id="IPR050237">
    <property type="entry name" value="ATP-dep_AMP-bd_enzyme"/>
</dbReference>
<dbReference type="Gene3D" id="3.30.300.30">
    <property type="match status" value="1"/>
</dbReference>
<reference evidence="7 8" key="1">
    <citation type="submission" date="2017-11" db="EMBL/GenBank/DDBJ databases">
        <title>Reclassification of Bisgaard taxon 7 as Conservatibacter flavescens gen. nov., sp. nov.</title>
        <authorList>
            <person name="Christensen H."/>
        </authorList>
    </citation>
    <scope>NUCLEOTIDE SEQUENCE [LARGE SCALE GENOMIC DNA]</scope>
    <source>
        <strain evidence="7 8">7_4</strain>
    </source>
</reference>
<dbReference type="InterPro" id="IPR020845">
    <property type="entry name" value="AMP-binding_CS"/>
</dbReference>
<feature type="domain" description="AMP-binding enzyme C-terminal" evidence="6">
    <location>
        <begin position="359"/>
        <end position="420"/>
    </location>
</feature>
<keyword evidence="4" id="KW-0067">ATP-binding</keyword>
<dbReference type="SUPFAM" id="SSF56801">
    <property type="entry name" value="Acetyl-CoA synthetase-like"/>
    <property type="match status" value="1"/>
</dbReference>
<evidence type="ECO:0000259" key="6">
    <source>
        <dbReference type="Pfam" id="PF13193"/>
    </source>
</evidence>
<dbReference type="GO" id="GO:0005524">
    <property type="term" value="F:ATP binding"/>
    <property type="evidence" value="ECO:0007669"/>
    <property type="project" value="UniProtKB-KW"/>
</dbReference>
<evidence type="ECO:0000313" key="7">
    <source>
        <dbReference type="EMBL" id="PJG85837.1"/>
    </source>
</evidence>
<dbReference type="Proteomes" id="UP000229329">
    <property type="component" value="Unassembled WGS sequence"/>
</dbReference>
<dbReference type="PROSITE" id="PS00455">
    <property type="entry name" value="AMP_BINDING"/>
    <property type="match status" value="1"/>
</dbReference>
<dbReference type="InterPro" id="IPR025110">
    <property type="entry name" value="AMP-bd_C"/>
</dbReference>
<name>A0A2M8S3Z3_9PAST</name>
<dbReference type="InterPro" id="IPR042099">
    <property type="entry name" value="ANL_N_sf"/>
</dbReference>
<keyword evidence="1" id="KW-0474">Menaquinone biosynthesis</keyword>
<dbReference type="InterPro" id="IPR010192">
    <property type="entry name" value="MenE"/>
</dbReference>
<keyword evidence="3" id="KW-0547">Nucleotide-binding</keyword>